<dbReference type="InParanoid" id="D8UGT2"/>
<feature type="compositionally biased region" description="Low complexity" evidence="1">
    <location>
        <begin position="71"/>
        <end position="90"/>
    </location>
</feature>
<protein>
    <recommendedName>
        <fullName evidence="4">Ubiquinone biosynthesis protein</fullName>
    </recommendedName>
</protein>
<dbReference type="InterPro" id="IPR011566">
    <property type="entry name" value="Ubq_synth_Coq7"/>
</dbReference>
<dbReference type="AlphaFoldDB" id="D8UGT2"/>
<dbReference type="KEGG" id="vcn:VOLCADRAFT_107843"/>
<proteinExistence type="predicted"/>
<dbReference type="GeneID" id="9622966"/>
<accession>D8UGT2</accession>
<feature type="region of interest" description="Disordered" evidence="1">
    <location>
        <begin position="55"/>
        <end position="133"/>
    </location>
</feature>
<keyword evidence="3" id="KW-1185">Reference proteome</keyword>
<sequence length="344" mass="35955">MASKFHLADLAFQATRPLLKVPRAEVIGAWSSRIEELVRSSAAGGGILVRGFSTGTVPTSGHKSGVGGNGNAASNNNNTDSSSNNSSNSSSHRRPKTAFREDDHATAETRAEEYADDDEYDEEQRNSQRDRDRALGRILRSSNAAEQLHSFMLSAVHFFRGYSQALHGRVDAQFFEAQEVEAAEGVRQLLPKYRVRPSLVQGPLSLVSVALGAVAAAAPQQLGLAVVGAVGDALSEHYNEQLRQLNEAGAAQEAPDVRHTLRSLRDLARIPEGAPPAPDLISVLQEGVAAAAASSSGSGGAPAAAASSLLSGMAAAAREWGLEGTAGALVKAGARVALQAAARY</sequence>
<evidence type="ECO:0000313" key="2">
    <source>
        <dbReference type="EMBL" id="EFJ41081.1"/>
    </source>
</evidence>
<dbReference type="RefSeq" id="XP_002957844.1">
    <property type="nucleotide sequence ID" value="XM_002957798.1"/>
</dbReference>
<evidence type="ECO:0008006" key="4">
    <source>
        <dbReference type="Google" id="ProtNLM"/>
    </source>
</evidence>
<feature type="compositionally biased region" description="Basic and acidic residues" evidence="1">
    <location>
        <begin position="123"/>
        <end position="133"/>
    </location>
</feature>
<dbReference type="GO" id="GO:0005743">
    <property type="term" value="C:mitochondrial inner membrane"/>
    <property type="evidence" value="ECO:0007669"/>
    <property type="project" value="TreeGrafter"/>
</dbReference>
<name>D8UGT2_VOLCA</name>
<reference evidence="2 3" key="1">
    <citation type="journal article" date="2010" name="Science">
        <title>Genomic analysis of organismal complexity in the multicellular green alga Volvox carteri.</title>
        <authorList>
            <person name="Prochnik S.E."/>
            <person name="Umen J."/>
            <person name="Nedelcu A.M."/>
            <person name="Hallmann A."/>
            <person name="Miller S.M."/>
            <person name="Nishii I."/>
            <person name="Ferris P."/>
            <person name="Kuo A."/>
            <person name="Mitros T."/>
            <person name="Fritz-Laylin L.K."/>
            <person name="Hellsten U."/>
            <person name="Chapman J."/>
            <person name="Simakov O."/>
            <person name="Rensing S.A."/>
            <person name="Terry A."/>
            <person name="Pangilinan J."/>
            <person name="Kapitonov V."/>
            <person name="Jurka J."/>
            <person name="Salamov A."/>
            <person name="Shapiro H."/>
            <person name="Schmutz J."/>
            <person name="Grimwood J."/>
            <person name="Lindquist E."/>
            <person name="Lucas S."/>
            <person name="Grigoriev I.V."/>
            <person name="Schmitt R."/>
            <person name="Kirk D."/>
            <person name="Rokhsar D.S."/>
        </authorList>
    </citation>
    <scope>NUCLEOTIDE SEQUENCE [LARGE SCALE GENOMIC DNA]</scope>
    <source>
        <strain evidence="3">f. Nagariensis / Eve</strain>
    </source>
</reference>
<dbReference type="GO" id="GO:0006744">
    <property type="term" value="P:ubiquinone biosynthetic process"/>
    <property type="evidence" value="ECO:0007669"/>
    <property type="project" value="InterPro"/>
</dbReference>
<dbReference type="Pfam" id="PF03232">
    <property type="entry name" value="COQ7"/>
    <property type="match status" value="1"/>
</dbReference>
<dbReference type="PANTHER" id="PTHR11237:SF4">
    <property type="entry name" value="5-DEMETHOXYUBIQUINONE HYDROXYLASE, MITOCHONDRIAL"/>
    <property type="match status" value="1"/>
</dbReference>
<dbReference type="PANTHER" id="PTHR11237">
    <property type="entry name" value="COENZYME Q10 BIOSYNTHESIS PROTEIN 7"/>
    <property type="match status" value="1"/>
</dbReference>
<dbReference type="Proteomes" id="UP000001058">
    <property type="component" value="Unassembled WGS sequence"/>
</dbReference>
<dbReference type="OrthoDB" id="275371at2759"/>
<gene>
    <name evidence="2" type="ORF">VOLCADRAFT_107843</name>
</gene>
<evidence type="ECO:0000313" key="3">
    <source>
        <dbReference type="Proteomes" id="UP000001058"/>
    </source>
</evidence>
<dbReference type="eggNOG" id="KOG4061">
    <property type="taxonomic scope" value="Eukaryota"/>
</dbReference>
<dbReference type="STRING" id="3068.D8UGT2"/>
<dbReference type="GO" id="GO:0008682">
    <property type="term" value="F:3-demethoxyubiquinol 3-hydroxylase activity"/>
    <property type="evidence" value="ECO:0007669"/>
    <property type="project" value="TreeGrafter"/>
</dbReference>
<evidence type="ECO:0000256" key="1">
    <source>
        <dbReference type="SAM" id="MobiDB-lite"/>
    </source>
</evidence>
<organism evidence="3">
    <name type="scientific">Volvox carteri f. nagariensis</name>
    <dbReference type="NCBI Taxonomy" id="3068"/>
    <lineage>
        <taxon>Eukaryota</taxon>
        <taxon>Viridiplantae</taxon>
        <taxon>Chlorophyta</taxon>
        <taxon>core chlorophytes</taxon>
        <taxon>Chlorophyceae</taxon>
        <taxon>CS clade</taxon>
        <taxon>Chlamydomonadales</taxon>
        <taxon>Volvocaceae</taxon>
        <taxon>Volvox</taxon>
    </lineage>
</organism>
<feature type="compositionally biased region" description="Basic and acidic residues" evidence="1">
    <location>
        <begin position="98"/>
        <end position="113"/>
    </location>
</feature>
<dbReference type="EMBL" id="GL378401">
    <property type="protein sequence ID" value="EFJ41081.1"/>
    <property type="molecule type" value="Genomic_DNA"/>
</dbReference>